<keyword evidence="5" id="KW-1185">Reference proteome</keyword>
<accession>A0A9P1GL66</accession>
<keyword evidence="2" id="KW-1133">Transmembrane helix</keyword>
<comment type="caution">
    <text evidence="3">The sequence shown here is derived from an EMBL/GenBank/DDBJ whole genome shotgun (WGS) entry which is preliminary data.</text>
</comment>
<dbReference type="EMBL" id="CAMXCT030006495">
    <property type="protein sequence ID" value="CAL4802009.1"/>
    <property type="molecule type" value="Genomic_DNA"/>
</dbReference>
<dbReference type="AlphaFoldDB" id="A0A9P1GL66"/>
<feature type="compositionally biased region" description="Basic residues" evidence="1">
    <location>
        <begin position="198"/>
        <end position="211"/>
    </location>
</feature>
<gene>
    <name evidence="3" type="ORF">C1SCF055_LOCUS39584</name>
</gene>
<feature type="region of interest" description="Disordered" evidence="1">
    <location>
        <begin position="176"/>
        <end position="271"/>
    </location>
</feature>
<protein>
    <submittedName>
        <fullName evidence="3">Uncharacterized protein</fullName>
    </submittedName>
</protein>
<evidence type="ECO:0000313" key="5">
    <source>
        <dbReference type="Proteomes" id="UP001152797"/>
    </source>
</evidence>
<reference evidence="3" key="1">
    <citation type="submission" date="2022-10" db="EMBL/GenBank/DDBJ databases">
        <authorList>
            <person name="Chen Y."/>
            <person name="Dougan E. K."/>
            <person name="Chan C."/>
            <person name="Rhodes N."/>
            <person name="Thang M."/>
        </authorList>
    </citation>
    <scope>NUCLEOTIDE SEQUENCE</scope>
</reference>
<feature type="compositionally biased region" description="Basic and acidic residues" evidence="1">
    <location>
        <begin position="123"/>
        <end position="142"/>
    </location>
</feature>
<feature type="region of interest" description="Disordered" evidence="1">
    <location>
        <begin position="113"/>
        <end position="145"/>
    </location>
</feature>
<organism evidence="3">
    <name type="scientific">Cladocopium goreaui</name>
    <dbReference type="NCBI Taxonomy" id="2562237"/>
    <lineage>
        <taxon>Eukaryota</taxon>
        <taxon>Sar</taxon>
        <taxon>Alveolata</taxon>
        <taxon>Dinophyceae</taxon>
        <taxon>Suessiales</taxon>
        <taxon>Symbiodiniaceae</taxon>
        <taxon>Cladocopium</taxon>
    </lineage>
</organism>
<feature type="compositionally biased region" description="Basic and acidic residues" evidence="1">
    <location>
        <begin position="257"/>
        <end position="271"/>
    </location>
</feature>
<feature type="transmembrane region" description="Helical" evidence="2">
    <location>
        <begin position="330"/>
        <end position="350"/>
    </location>
</feature>
<dbReference type="EMBL" id="CAMXCT020006495">
    <property type="protein sequence ID" value="CAL1168072.1"/>
    <property type="molecule type" value="Genomic_DNA"/>
</dbReference>
<proteinExistence type="predicted"/>
<keyword evidence="2" id="KW-0472">Membrane</keyword>
<keyword evidence="2" id="KW-0812">Transmembrane</keyword>
<evidence type="ECO:0000256" key="2">
    <source>
        <dbReference type="SAM" id="Phobius"/>
    </source>
</evidence>
<feature type="compositionally biased region" description="Polar residues" evidence="1">
    <location>
        <begin position="364"/>
        <end position="373"/>
    </location>
</feature>
<feature type="region of interest" description="Disordered" evidence="1">
    <location>
        <begin position="362"/>
        <end position="384"/>
    </location>
</feature>
<dbReference type="EMBL" id="CAMXCT010006495">
    <property type="protein sequence ID" value="CAI4014697.1"/>
    <property type="molecule type" value="Genomic_DNA"/>
</dbReference>
<name>A0A9P1GL66_9DINO</name>
<evidence type="ECO:0000256" key="1">
    <source>
        <dbReference type="SAM" id="MobiDB-lite"/>
    </source>
</evidence>
<dbReference type="Proteomes" id="UP001152797">
    <property type="component" value="Unassembled WGS sequence"/>
</dbReference>
<feature type="compositionally biased region" description="Low complexity" evidence="1">
    <location>
        <begin position="213"/>
        <end position="226"/>
    </location>
</feature>
<evidence type="ECO:0000313" key="3">
    <source>
        <dbReference type="EMBL" id="CAI4014697.1"/>
    </source>
</evidence>
<evidence type="ECO:0000313" key="4">
    <source>
        <dbReference type="EMBL" id="CAL1168072.1"/>
    </source>
</evidence>
<feature type="transmembrane region" description="Helical" evidence="2">
    <location>
        <begin position="502"/>
        <end position="519"/>
    </location>
</feature>
<reference evidence="4" key="2">
    <citation type="submission" date="2024-04" db="EMBL/GenBank/DDBJ databases">
        <authorList>
            <person name="Chen Y."/>
            <person name="Shah S."/>
            <person name="Dougan E. K."/>
            <person name="Thang M."/>
            <person name="Chan C."/>
        </authorList>
    </citation>
    <scope>NUCLEOTIDE SEQUENCE [LARGE SCALE GENOMIC DNA]</scope>
</reference>
<sequence length="544" mass="60382">MMWLRRLGHEESCCALPGQHQLIPAPGVPSVAKQFEGAKPVDVKKSQAHLLEDLVIAWLNAEPHRIPSIRLEYNWRFLVEYYATFAPLGVTPHQDTDAAQQAALQNACDDAEMISPQSSEPEIDVKKEIPEVREPEPTKTEQLRQAYQDQVQSLCPDEADDDADVDLVRAQAKVKDAIRKRTRGKQPDPENEDMIPKPKGKGRGKGSRKPKVVAEPAPAASATQPEPKNKDVPSADGQNAADENPSPNKRPAKSRKQAKEPEDKEALKKAWSQKDTDVYEMFSGCGSLHQEQWFDCAGRSGAINDLTTLEGLLVAIKDVLRVRRACYEQWPALVVFLPMVVMLIASGHMISTNMMRTLGKNRDTVTNMDNGNNEGKLKGNRKNIDLSGNKVVGSKLTKCMGKMRKVVGNNSRDKETGNIEHGNNRNKVTGAQNMCTIGKNNTVVRMWGKAESNGFHKISGPKVLMAVTVTTPKHKMHMEAMMVTRNNPVRINDIYMPMEKPPVPIVITILPILMVMLVIKQKGVGHLAYLDLVLKNMIGTLRPD</sequence>